<dbReference type="GO" id="GO:0005737">
    <property type="term" value="C:cytoplasm"/>
    <property type="evidence" value="ECO:0007669"/>
    <property type="project" value="UniProtKB-SubCell"/>
</dbReference>
<keyword evidence="5 14" id="KW-0436">Ligase</keyword>
<dbReference type="RefSeq" id="WP_014449949.1">
    <property type="nucleotide sequence ID" value="NC_017094.1"/>
</dbReference>
<dbReference type="InterPro" id="IPR004101">
    <property type="entry name" value="Mur_ligase_C"/>
</dbReference>
<dbReference type="GO" id="GO:0009252">
    <property type="term" value="P:peptidoglycan biosynthetic process"/>
    <property type="evidence" value="ECO:0007669"/>
    <property type="project" value="UniProtKB-UniRule"/>
</dbReference>
<evidence type="ECO:0000256" key="13">
    <source>
        <dbReference type="ARBA" id="ARBA00047833"/>
    </source>
</evidence>
<evidence type="ECO:0000313" key="19">
    <source>
        <dbReference type="Proteomes" id="UP000007382"/>
    </source>
</evidence>
<dbReference type="GO" id="GO:0008763">
    <property type="term" value="F:UDP-N-acetylmuramate-L-alanine ligase activity"/>
    <property type="evidence" value="ECO:0007669"/>
    <property type="project" value="UniProtKB-UniRule"/>
</dbReference>
<dbReference type="KEGG" id="lfc:LFE_1786"/>
<dbReference type="UniPathway" id="UPA00219"/>
<keyword evidence="8 14" id="KW-0067">ATP-binding</keyword>
<dbReference type="InterPro" id="IPR013221">
    <property type="entry name" value="Mur_ligase_cen"/>
</dbReference>
<dbReference type="GO" id="GO:0051301">
    <property type="term" value="P:cell division"/>
    <property type="evidence" value="ECO:0007669"/>
    <property type="project" value="UniProtKB-KW"/>
</dbReference>
<dbReference type="PATRIC" id="fig|1162668.3.peg.2121"/>
<evidence type="ECO:0000256" key="9">
    <source>
        <dbReference type="ARBA" id="ARBA00022960"/>
    </source>
</evidence>
<protein>
    <recommendedName>
        <fullName evidence="3 14">UDP-N-acetylmuramate--L-alanine ligase</fullName>
        <ecNumber evidence="3 14">6.3.2.8</ecNumber>
    </recommendedName>
    <alternativeName>
        <fullName evidence="14">UDP-N-acetylmuramoyl-L-alanine synthetase</fullName>
    </alternativeName>
</protein>
<feature type="domain" description="Mur ligase C-terminal" evidence="16">
    <location>
        <begin position="316"/>
        <end position="448"/>
    </location>
</feature>
<comment type="catalytic activity">
    <reaction evidence="13 14">
        <text>UDP-N-acetyl-alpha-D-muramate + L-alanine + ATP = UDP-N-acetyl-alpha-D-muramoyl-L-alanine + ADP + phosphate + H(+)</text>
        <dbReference type="Rhea" id="RHEA:23372"/>
        <dbReference type="ChEBI" id="CHEBI:15378"/>
        <dbReference type="ChEBI" id="CHEBI:30616"/>
        <dbReference type="ChEBI" id="CHEBI:43474"/>
        <dbReference type="ChEBI" id="CHEBI:57972"/>
        <dbReference type="ChEBI" id="CHEBI:70757"/>
        <dbReference type="ChEBI" id="CHEBI:83898"/>
        <dbReference type="ChEBI" id="CHEBI:456216"/>
        <dbReference type="EC" id="6.3.2.8"/>
    </reaction>
</comment>
<dbReference type="EMBL" id="AP012342">
    <property type="protein sequence ID" value="BAM07465.1"/>
    <property type="molecule type" value="Genomic_DNA"/>
</dbReference>
<dbReference type="PANTHER" id="PTHR43445:SF3">
    <property type="entry name" value="UDP-N-ACETYLMURAMATE--L-ALANINE LIGASE"/>
    <property type="match status" value="1"/>
</dbReference>
<evidence type="ECO:0000256" key="11">
    <source>
        <dbReference type="ARBA" id="ARBA00023306"/>
    </source>
</evidence>
<reference evidence="18 19" key="1">
    <citation type="journal article" date="2012" name="J. Bacteriol.">
        <title>Complete Genome Sequence of Leptospirillum ferrooxidans Strain C2-3, Isolated from a Fresh Volcanic Ash Deposit on the Island of Miyake, Japan.</title>
        <authorList>
            <person name="Fujimura R."/>
            <person name="Sato Y."/>
            <person name="Nishizawa T."/>
            <person name="Oshima K."/>
            <person name="Kim S.-W."/>
            <person name="Hattori M."/>
            <person name="Kamijo T."/>
            <person name="Ohta H."/>
        </authorList>
    </citation>
    <scope>NUCLEOTIDE SEQUENCE [LARGE SCALE GENOMIC DNA]</scope>
    <source>
        <strain evidence="18 19">C2-3</strain>
    </source>
</reference>
<feature type="domain" description="Mur ligase central" evidence="17">
    <location>
        <begin position="111"/>
        <end position="293"/>
    </location>
</feature>
<dbReference type="GO" id="GO:0008360">
    <property type="term" value="P:regulation of cell shape"/>
    <property type="evidence" value="ECO:0007669"/>
    <property type="project" value="UniProtKB-KW"/>
</dbReference>
<evidence type="ECO:0000256" key="5">
    <source>
        <dbReference type="ARBA" id="ARBA00022598"/>
    </source>
</evidence>
<dbReference type="SUPFAM" id="SSF51984">
    <property type="entry name" value="MurCD N-terminal domain"/>
    <property type="match status" value="1"/>
</dbReference>
<dbReference type="NCBIfam" id="TIGR01082">
    <property type="entry name" value="murC"/>
    <property type="match status" value="1"/>
</dbReference>
<dbReference type="AlphaFoldDB" id="I0IQB6"/>
<dbReference type="Pfam" id="PF01225">
    <property type="entry name" value="Mur_ligase"/>
    <property type="match status" value="1"/>
</dbReference>
<organism evidence="18 19">
    <name type="scientific">Leptospirillum ferrooxidans (strain C2-3)</name>
    <dbReference type="NCBI Taxonomy" id="1162668"/>
    <lineage>
        <taxon>Bacteria</taxon>
        <taxon>Pseudomonadati</taxon>
        <taxon>Nitrospirota</taxon>
        <taxon>Nitrospiria</taxon>
        <taxon>Nitrospirales</taxon>
        <taxon>Nitrospiraceae</taxon>
        <taxon>Leptospirillum</taxon>
    </lineage>
</organism>
<dbReference type="InterPro" id="IPR005758">
    <property type="entry name" value="UDP-N-AcMur_Ala_ligase_MurC"/>
</dbReference>
<comment type="similarity">
    <text evidence="14">Belongs to the MurCDEF family.</text>
</comment>
<feature type="domain" description="Mur ligase N-terminal catalytic" evidence="15">
    <location>
        <begin position="9"/>
        <end position="104"/>
    </location>
</feature>
<dbReference type="GO" id="GO:0071555">
    <property type="term" value="P:cell wall organization"/>
    <property type="evidence" value="ECO:0007669"/>
    <property type="project" value="UniProtKB-KW"/>
</dbReference>
<keyword evidence="11 14" id="KW-0131">Cell cycle</keyword>
<keyword evidence="9 14" id="KW-0133">Cell shape</keyword>
<dbReference type="Gene3D" id="3.90.190.20">
    <property type="entry name" value="Mur ligase, C-terminal domain"/>
    <property type="match status" value="1"/>
</dbReference>
<dbReference type="Gene3D" id="3.40.50.720">
    <property type="entry name" value="NAD(P)-binding Rossmann-like Domain"/>
    <property type="match status" value="1"/>
</dbReference>
<keyword evidence="7 14" id="KW-0547">Nucleotide-binding</keyword>
<evidence type="ECO:0000256" key="7">
    <source>
        <dbReference type="ARBA" id="ARBA00022741"/>
    </source>
</evidence>
<dbReference type="InterPro" id="IPR050061">
    <property type="entry name" value="MurCDEF_pg_biosynth"/>
</dbReference>
<comment type="pathway">
    <text evidence="2 14">Cell wall biogenesis; peptidoglycan biosynthesis.</text>
</comment>
<dbReference type="Pfam" id="PF02875">
    <property type="entry name" value="Mur_ligase_C"/>
    <property type="match status" value="1"/>
</dbReference>
<comment type="function">
    <text evidence="14">Cell wall formation.</text>
</comment>
<dbReference type="PANTHER" id="PTHR43445">
    <property type="entry name" value="UDP-N-ACETYLMURAMATE--L-ALANINE LIGASE-RELATED"/>
    <property type="match status" value="1"/>
</dbReference>
<evidence type="ECO:0000256" key="8">
    <source>
        <dbReference type="ARBA" id="ARBA00022840"/>
    </source>
</evidence>
<evidence type="ECO:0000256" key="6">
    <source>
        <dbReference type="ARBA" id="ARBA00022618"/>
    </source>
</evidence>
<evidence type="ECO:0000256" key="2">
    <source>
        <dbReference type="ARBA" id="ARBA00004752"/>
    </source>
</evidence>
<keyword evidence="10 14" id="KW-0573">Peptidoglycan synthesis</keyword>
<dbReference type="OrthoDB" id="9804126at2"/>
<evidence type="ECO:0000256" key="14">
    <source>
        <dbReference type="HAMAP-Rule" id="MF_00046"/>
    </source>
</evidence>
<feature type="binding site" evidence="14">
    <location>
        <begin position="113"/>
        <end position="119"/>
    </location>
    <ligand>
        <name>ATP</name>
        <dbReference type="ChEBI" id="CHEBI:30616"/>
    </ligand>
</feature>
<dbReference type="SUPFAM" id="SSF53244">
    <property type="entry name" value="MurD-like peptide ligases, peptide-binding domain"/>
    <property type="match status" value="1"/>
</dbReference>
<dbReference type="InterPro" id="IPR036565">
    <property type="entry name" value="Mur-like_cat_sf"/>
</dbReference>
<proteinExistence type="inferred from homology"/>
<evidence type="ECO:0000256" key="1">
    <source>
        <dbReference type="ARBA" id="ARBA00004496"/>
    </source>
</evidence>
<keyword evidence="6 14" id="KW-0132">Cell division</keyword>
<keyword evidence="4 14" id="KW-0963">Cytoplasm</keyword>
<dbReference type="GO" id="GO:0005524">
    <property type="term" value="F:ATP binding"/>
    <property type="evidence" value="ECO:0007669"/>
    <property type="project" value="UniProtKB-UniRule"/>
</dbReference>
<dbReference type="InterPro" id="IPR036615">
    <property type="entry name" value="Mur_ligase_C_dom_sf"/>
</dbReference>
<dbReference type="STRING" id="1162668.LFE_1786"/>
<comment type="subcellular location">
    <subcellularLocation>
        <location evidence="1 14">Cytoplasm</location>
    </subcellularLocation>
</comment>
<dbReference type="SUPFAM" id="SSF53623">
    <property type="entry name" value="MurD-like peptide ligases, catalytic domain"/>
    <property type="match status" value="1"/>
</dbReference>
<dbReference type="Pfam" id="PF08245">
    <property type="entry name" value="Mur_ligase_M"/>
    <property type="match status" value="1"/>
</dbReference>
<evidence type="ECO:0000259" key="15">
    <source>
        <dbReference type="Pfam" id="PF01225"/>
    </source>
</evidence>
<evidence type="ECO:0000256" key="12">
    <source>
        <dbReference type="ARBA" id="ARBA00023316"/>
    </source>
</evidence>
<gene>
    <name evidence="14" type="primary">murC</name>
    <name evidence="18" type="ordered locus">LFE_1786</name>
</gene>
<dbReference type="HOGENOM" id="CLU_028104_2_2_0"/>
<name>I0IQB6_LEPFC</name>
<dbReference type="HAMAP" id="MF_00046">
    <property type="entry name" value="MurC"/>
    <property type="match status" value="1"/>
</dbReference>
<keyword evidence="12 14" id="KW-0961">Cell wall biogenesis/degradation</keyword>
<evidence type="ECO:0000256" key="4">
    <source>
        <dbReference type="ARBA" id="ARBA00022490"/>
    </source>
</evidence>
<evidence type="ECO:0000313" key="18">
    <source>
        <dbReference type="EMBL" id="BAM07465.1"/>
    </source>
</evidence>
<evidence type="ECO:0000259" key="17">
    <source>
        <dbReference type="Pfam" id="PF08245"/>
    </source>
</evidence>
<dbReference type="Gene3D" id="3.40.1190.10">
    <property type="entry name" value="Mur-like, catalytic domain"/>
    <property type="match status" value="1"/>
</dbReference>
<sequence length="468" mass="50757">MLRYMVKSLHLVGIGGNGMAPIAEILLAKGFRVTGSDSYQTDLTRRLSELGATVYLGQRAENVGDVDAVVVSTAISSENPEVQEARKRGIPIVHRGEMLSELMRGTVGVCVAGSHGKTTTTSMISTLLYLGNLDPTCVVGGRVHHFGAHARVGKSSFFVAEADESDGSFLKLPPIISVVTNIDQEHMDFYGSYDRLKAAFLEFMNHVPFYGKVFACIDDPGVRELIGNVSRRVITYGASPDAMIRVVGGAEGIVVNGLSSTFSVEGHGEKWGSFSLEVPGRHNVINSLAAIGVGRELGMPMSEIREGLSRFRGVGRRFTIVGEESGVLIVDDYGHHPTEIEATLSAAKQSFPDRRLVVVFQPHRYSRTRDLQSRFAHAFLKANLLILTEVYGAGEKPIPGVTGRSLCEETQKVMGADRVLFEGDRQRLPAFLSEIVRSGDVLLTLGAGDITSLGQEYLDMVRSVSRIS</sequence>
<dbReference type="eggNOG" id="COG0773">
    <property type="taxonomic scope" value="Bacteria"/>
</dbReference>
<evidence type="ECO:0000256" key="3">
    <source>
        <dbReference type="ARBA" id="ARBA00012211"/>
    </source>
</evidence>
<accession>I0IQB6</accession>
<reference evidence="19" key="2">
    <citation type="submission" date="2012-03" db="EMBL/GenBank/DDBJ databases">
        <title>The complete genome sequence of the pioneer microbe on fresh volcanic deposit, Leptospirillum ferrooxidans strain C2-3.</title>
        <authorList>
            <person name="Fujimura R."/>
            <person name="Sato Y."/>
            <person name="Nishizawa T."/>
            <person name="Nanba K."/>
            <person name="Oshima K."/>
            <person name="Hattori M."/>
            <person name="Kamijo T."/>
            <person name="Ohta H."/>
        </authorList>
    </citation>
    <scope>NUCLEOTIDE SEQUENCE [LARGE SCALE GENOMIC DNA]</scope>
    <source>
        <strain evidence="19">C2-3</strain>
    </source>
</reference>
<evidence type="ECO:0000259" key="16">
    <source>
        <dbReference type="Pfam" id="PF02875"/>
    </source>
</evidence>
<dbReference type="Proteomes" id="UP000007382">
    <property type="component" value="Chromosome"/>
</dbReference>
<keyword evidence="19" id="KW-1185">Reference proteome</keyword>
<dbReference type="EC" id="6.3.2.8" evidence="3 14"/>
<dbReference type="InterPro" id="IPR000713">
    <property type="entry name" value="Mur_ligase_N"/>
</dbReference>
<evidence type="ECO:0000256" key="10">
    <source>
        <dbReference type="ARBA" id="ARBA00022984"/>
    </source>
</evidence>